<evidence type="ECO:0000259" key="5">
    <source>
        <dbReference type="PROSITE" id="PS51082"/>
    </source>
</evidence>
<feature type="region of interest" description="Disordered" evidence="4">
    <location>
        <begin position="544"/>
        <end position="564"/>
    </location>
</feature>
<comment type="caution">
    <text evidence="6">The sequence shown here is derived from an EMBL/GenBank/DDBJ whole genome shotgun (WGS) entry which is preliminary data.</text>
</comment>
<keyword evidence="2" id="KW-0963">Cytoplasm</keyword>
<dbReference type="GO" id="GO:0003779">
    <property type="term" value="F:actin binding"/>
    <property type="evidence" value="ECO:0007669"/>
    <property type="project" value="UniProtKB-UniRule"/>
</dbReference>
<dbReference type="GO" id="GO:0071933">
    <property type="term" value="F:Arp2/3 complex binding"/>
    <property type="evidence" value="ECO:0007669"/>
    <property type="project" value="TreeGrafter"/>
</dbReference>
<dbReference type="Proteomes" id="UP000597762">
    <property type="component" value="Unassembled WGS sequence"/>
</dbReference>
<comment type="similarity">
    <text evidence="1 2">Belongs to the SCAR/WAVE family.</text>
</comment>
<dbReference type="GO" id="GO:0005856">
    <property type="term" value="C:cytoskeleton"/>
    <property type="evidence" value="ECO:0007669"/>
    <property type="project" value="UniProtKB-SubCell"/>
</dbReference>
<accession>A0A812BVK8</accession>
<feature type="domain" description="WH2" evidence="5">
    <location>
        <begin position="490"/>
        <end position="510"/>
    </location>
</feature>
<organism evidence="6 7">
    <name type="scientific">Acanthosepion pharaonis</name>
    <name type="common">Pharaoh cuttlefish</name>
    <name type="synonym">Sepia pharaonis</name>
    <dbReference type="NCBI Taxonomy" id="158019"/>
    <lineage>
        <taxon>Eukaryota</taxon>
        <taxon>Metazoa</taxon>
        <taxon>Spiralia</taxon>
        <taxon>Lophotrochozoa</taxon>
        <taxon>Mollusca</taxon>
        <taxon>Cephalopoda</taxon>
        <taxon>Coleoidea</taxon>
        <taxon>Decapodiformes</taxon>
        <taxon>Sepiida</taxon>
        <taxon>Sepiina</taxon>
        <taxon>Sepiidae</taxon>
        <taxon>Acanthosepion</taxon>
    </lineage>
</organism>
<dbReference type="Gene3D" id="6.10.280.150">
    <property type="match status" value="2"/>
</dbReference>
<feature type="compositionally biased region" description="Polar residues" evidence="4">
    <location>
        <begin position="289"/>
        <end position="306"/>
    </location>
</feature>
<dbReference type="GO" id="GO:0030036">
    <property type="term" value="P:actin cytoskeleton organization"/>
    <property type="evidence" value="ECO:0007669"/>
    <property type="project" value="UniProtKB-UniRule"/>
</dbReference>
<proteinExistence type="inferred from homology"/>
<name>A0A812BVK8_ACAPH</name>
<dbReference type="InterPro" id="IPR003124">
    <property type="entry name" value="WH2_dom"/>
</dbReference>
<evidence type="ECO:0000313" key="6">
    <source>
        <dbReference type="EMBL" id="CAE1244705.1"/>
    </source>
</evidence>
<dbReference type="Gene3D" id="1.20.5.340">
    <property type="match status" value="1"/>
</dbReference>
<gene>
    <name evidence="6" type="ORF">SPHA_24414</name>
</gene>
<dbReference type="GO" id="GO:0031209">
    <property type="term" value="C:SCAR complex"/>
    <property type="evidence" value="ECO:0007669"/>
    <property type="project" value="TreeGrafter"/>
</dbReference>
<dbReference type="InterPro" id="IPR028288">
    <property type="entry name" value="SCAR/WAVE_fam"/>
</dbReference>
<sequence length="564" mass="63613">MSRLLLQSKSLEPIHVSNVGVHPAVRNELECVANNTLANTIRQLSSLSKHAEDMFTELFTEASSVYNRLNQLQSRMEDVHRKVKQLDATVEEVSLQDIHLRKPYQSNFVPDQQVVSSSTMPNAMRITYSQCDRAPALEKLDIFREDGKDSMKFYTDSHFFVDFWYAEMQKEIEQKKTDIKARKKRRPKIQGDRPIRPVKTKKDEYQKMALGVEFSDYQTPNIHGPVHGKVHQRKGQPHPQQQQQHQQQQQQQQQQRPDSLEIVSTPTGSTGIPEMSYDMTNPDVIPNGYPSQINGPYSMMNHTPAENMTPEHAAGLPNRNNAQYMQGNQMSPSHAVGSHGRSIARALNQNSARPSRPPPDPPSLPGTPKHEPMRNSPVVRESLPPPPLPPDQIEDVSDSYTGSPDVTPKHVAQKVHDYDGSSGSPIRSSDSPSRQQAYGNQNRTPDSAEFPLPPSPPKVPILLVPHSLTTTSLGSAGKVEEIPKPAPGQDRSALLEEIRLGEWYKKLRRVEDRKKQEQQKRQPAGGRFDVQAIMDRAIEVRRKALEASDSEEEAFSDENEWDSE</sequence>
<keyword evidence="2" id="KW-0206">Cytoskeleton</keyword>
<evidence type="ECO:0000313" key="7">
    <source>
        <dbReference type="Proteomes" id="UP000597762"/>
    </source>
</evidence>
<feature type="region of interest" description="Disordered" evidence="4">
    <location>
        <begin position="216"/>
        <end position="462"/>
    </location>
</feature>
<dbReference type="PANTHER" id="PTHR12902:SF1">
    <property type="entry name" value="WISKOTT-ALDRICH SYNDROME PROTEIN FAMILY MEMBER"/>
    <property type="match status" value="1"/>
</dbReference>
<comment type="subcellular location">
    <subcellularLocation>
        <location evidence="2">Cytoplasm</location>
        <location evidence="2">Cytoskeleton</location>
    </subcellularLocation>
</comment>
<evidence type="ECO:0000256" key="3">
    <source>
        <dbReference type="SAM" id="Coils"/>
    </source>
</evidence>
<dbReference type="PROSITE" id="PS51082">
    <property type="entry name" value="WH2"/>
    <property type="match status" value="1"/>
</dbReference>
<feature type="compositionally biased region" description="Basic and acidic residues" evidence="4">
    <location>
        <begin position="189"/>
        <end position="204"/>
    </location>
</feature>
<feature type="region of interest" description="Disordered" evidence="4">
    <location>
        <begin position="510"/>
        <end position="530"/>
    </location>
</feature>
<feature type="compositionally biased region" description="Polar residues" evidence="4">
    <location>
        <begin position="435"/>
        <end position="445"/>
    </location>
</feature>
<evidence type="ECO:0000256" key="4">
    <source>
        <dbReference type="SAM" id="MobiDB-lite"/>
    </source>
</evidence>
<feature type="compositionally biased region" description="Basic and acidic residues" evidence="4">
    <location>
        <begin position="510"/>
        <end position="520"/>
    </location>
</feature>
<keyword evidence="7" id="KW-1185">Reference proteome</keyword>
<dbReference type="GO" id="GO:0034237">
    <property type="term" value="F:protein kinase A regulatory subunit binding"/>
    <property type="evidence" value="ECO:0007669"/>
    <property type="project" value="TreeGrafter"/>
</dbReference>
<feature type="compositionally biased region" description="Low complexity" evidence="4">
    <location>
        <begin position="237"/>
        <end position="255"/>
    </location>
</feature>
<dbReference type="GO" id="GO:2000601">
    <property type="term" value="P:positive regulation of Arp2/3 complex-mediated actin nucleation"/>
    <property type="evidence" value="ECO:0007669"/>
    <property type="project" value="TreeGrafter"/>
</dbReference>
<feature type="compositionally biased region" description="Basic residues" evidence="4">
    <location>
        <begin position="226"/>
        <end position="236"/>
    </location>
</feature>
<keyword evidence="3" id="KW-0175">Coiled coil</keyword>
<evidence type="ECO:0000256" key="2">
    <source>
        <dbReference type="RuleBase" id="RU367034"/>
    </source>
</evidence>
<feature type="compositionally biased region" description="Pro residues" evidence="4">
    <location>
        <begin position="355"/>
        <end position="365"/>
    </location>
</feature>
<comment type="subunit">
    <text evidence="2">Binds actin and the Arp2/3 complex.</text>
</comment>
<feature type="coiled-coil region" evidence="3">
    <location>
        <begin position="69"/>
        <end position="96"/>
    </location>
</feature>
<feature type="region of interest" description="Disordered" evidence="4">
    <location>
        <begin position="177"/>
        <end position="204"/>
    </location>
</feature>
<comment type="function">
    <text evidence="2">Downstream effector molecule involved in the transmission of signals from tyrosine kinase receptors and small GTPases to the actin cytoskeleton. Promotes formation of actin filaments. Part of the WAVE complex that regulates lamellipodia formation. The WAVE complex regulates actin filament reorganization via its interaction with the Arp2/3 complex.</text>
</comment>
<reference evidence="6" key="1">
    <citation type="submission" date="2021-01" db="EMBL/GenBank/DDBJ databases">
        <authorList>
            <person name="Li R."/>
            <person name="Bekaert M."/>
        </authorList>
    </citation>
    <scope>NUCLEOTIDE SEQUENCE</scope>
    <source>
        <strain evidence="6">Farmed</strain>
    </source>
</reference>
<evidence type="ECO:0000256" key="1">
    <source>
        <dbReference type="ARBA" id="ARBA00006993"/>
    </source>
</evidence>
<protein>
    <recommendedName>
        <fullName evidence="2">Wiskott-Aldrich syndrome protein family member</fullName>
        <shortName evidence="2">WASP family protein member</shortName>
    </recommendedName>
</protein>
<dbReference type="PANTHER" id="PTHR12902">
    <property type="entry name" value="WASP-1"/>
    <property type="match status" value="1"/>
</dbReference>
<dbReference type="EMBL" id="CAHIKZ030000911">
    <property type="protein sequence ID" value="CAE1244705.1"/>
    <property type="molecule type" value="Genomic_DNA"/>
</dbReference>
<feature type="compositionally biased region" description="Polar residues" evidence="4">
    <location>
        <begin position="318"/>
        <end position="332"/>
    </location>
</feature>
<dbReference type="OrthoDB" id="1060785at2759"/>
<feature type="compositionally biased region" description="Low complexity" evidence="4">
    <location>
        <begin position="420"/>
        <end position="434"/>
    </location>
</feature>
<keyword evidence="2" id="KW-0009">Actin-binding</keyword>
<feature type="compositionally biased region" description="Acidic residues" evidence="4">
    <location>
        <begin position="548"/>
        <end position="564"/>
    </location>
</feature>
<dbReference type="AlphaFoldDB" id="A0A812BVK8"/>